<dbReference type="Gene3D" id="2.120.10.80">
    <property type="entry name" value="Kelch-type beta propeller"/>
    <property type="match status" value="1"/>
</dbReference>
<dbReference type="PANTHER" id="PTHR46344">
    <property type="entry name" value="OS02G0202900 PROTEIN"/>
    <property type="match status" value="1"/>
</dbReference>
<sequence length="231" mass="26031">MVAMPQGMLTRNRDQNINGMSQKRQGDLSGSKVEGHALKILGQNINGGEDRSCSYNIVEKYNPRKDQWTFAPSLKRRRAGAGVTECDGKIFVAGGYDKSLHMDRASVECFDPETEEWTLVAEMEKPRSGLVLMAIDHYIYAFGGRCRHTDRYFDIVERYNTVTRQWNNIASMNTSRAWPGVTVFDGRIYVLGGFDGSCRLRTAEMYDPDTDQWTYISSMIIPRAGCSAAVV</sequence>
<name>A0AA36ASG4_OCTVU</name>
<dbReference type="Proteomes" id="UP001162480">
    <property type="component" value="Chromosome 4"/>
</dbReference>
<dbReference type="InterPro" id="IPR015915">
    <property type="entry name" value="Kelch-typ_b-propeller"/>
</dbReference>
<protein>
    <submittedName>
        <fullName evidence="4">Kelch 3</fullName>
    </submittedName>
</protein>
<reference evidence="4" key="1">
    <citation type="submission" date="2023-08" db="EMBL/GenBank/DDBJ databases">
        <authorList>
            <person name="Alioto T."/>
            <person name="Alioto T."/>
            <person name="Gomez Garrido J."/>
        </authorList>
    </citation>
    <scope>NUCLEOTIDE SEQUENCE</scope>
</reference>
<accession>A0AA36ASG4</accession>
<keyword evidence="5" id="KW-1185">Reference proteome</keyword>
<dbReference type="AlphaFoldDB" id="A0AA36ASG4"/>
<gene>
    <name evidence="4" type="ORF">OCTVUL_1B014218</name>
</gene>
<dbReference type="SMART" id="SM00612">
    <property type="entry name" value="Kelch"/>
    <property type="match status" value="4"/>
</dbReference>
<dbReference type="Pfam" id="PF01344">
    <property type="entry name" value="Kelch_1"/>
    <property type="match status" value="1"/>
</dbReference>
<feature type="region of interest" description="Disordered" evidence="3">
    <location>
        <begin position="1"/>
        <end position="29"/>
    </location>
</feature>
<organism evidence="4 5">
    <name type="scientific">Octopus vulgaris</name>
    <name type="common">Common octopus</name>
    <dbReference type="NCBI Taxonomy" id="6645"/>
    <lineage>
        <taxon>Eukaryota</taxon>
        <taxon>Metazoa</taxon>
        <taxon>Spiralia</taxon>
        <taxon>Lophotrochozoa</taxon>
        <taxon>Mollusca</taxon>
        <taxon>Cephalopoda</taxon>
        <taxon>Coleoidea</taxon>
        <taxon>Octopodiformes</taxon>
        <taxon>Octopoda</taxon>
        <taxon>Incirrata</taxon>
        <taxon>Octopodidae</taxon>
        <taxon>Octopus</taxon>
    </lineage>
</organism>
<evidence type="ECO:0000256" key="3">
    <source>
        <dbReference type="SAM" id="MobiDB-lite"/>
    </source>
</evidence>
<dbReference type="PRINTS" id="PR00501">
    <property type="entry name" value="KELCHREPEAT"/>
</dbReference>
<dbReference type="Pfam" id="PF24681">
    <property type="entry name" value="Kelch_KLHDC2_KLHL20_DRC7"/>
    <property type="match status" value="1"/>
</dbReference>
<evidence type="ECO:0000256" key="1">
    <source>
        <dbReference type="ARBA" id="ARBA00022441"/>
    </source>
</evidence>
<keyword evidence="1" id="KW-0880">Kelch repeat</keyword>
<dbReference type="EMBL" id="OX597817">
    <property type="protein sequence ID" value="CAI9721470.1"/>
    <property type="molecule type" value="Genomic_DNA"/>
</dbReference>
<dbReference type="PANTHER" id="PTHR46344:SF27">
    <property type="entry name" value="KELCH REPEAT SUPERFAMILY PROTEIN"/>
    <property type="match status" value="1"/>
</dbReference>
<dbReference type="SUPFAM" id="SSF117281">
    <property type="entry name" value="Kelch motif"/>
    <property type="match status" value="1"/>
</dbReference>
<evidence type="ECO:0000313" key="5">
    <source>
        <dbReference type="Proteomes" id="UP001162480"/>
    </source>
</evidence>
<keyword evidence="2" id="KW-0677">Repeat</keyword>
<proteinExistence type="predicted"/>
<evidence type="ECO:0000256" key="2">
    <source>
        <dbReference type="ARBA" id="ARBA00022737"/>
    </source>
</evidence>
<dbReference type="InterPro" id="IPR006652">
    <property type="entry name" value="Kelch_1"/>
</dbReference>
<evidence type="ECO:0000313" key="4">
    <source>
        <dbReference type="EMBL" id="CAI9721470.1"/>
    </source>
</evidence>